<evidence type="ECO:0000256" key="1">
    <source>
        <dbReference type="SAM" id="MobiDB-lite"/>
    </source>
</evidence>
<dbReference type="RefSeq" id="WP_380537288.1">
    <property type="nucleotide sequence ID" value="NZ_JBHFAB010000012.1"/>
</dbReference>
<name>A0ABV6VXJ1_9ACTN</name>
<feature type="transmembrane region" description="Helical" evidence="2">
    <location>
        <begin position="20"/>
        <end position="40"/>
    </location>
</feature>
<keyword evidence="2" id="KW-0812">Transmembrane</keyword>
<feature type="region of interest" description="Disordered" evidence="1">
    <location>
        <begin position="44"/>
        <end position="89"/>
    </location>
</feature>
<evidence type="ECO:0000313" key="4">
    <source>
        <dbReference type="Proteomes" id="UP001592531"/>
    </source>
</evidence>
<proteinExistence type="predicted"/>
<dbReference type="Pfam" id="PF20087">
    <property type="entry name" value="DUF6479"/>
    <property type="match status" value="1"/>
</dbReference>
<keyword evidence="4" id="KW-1185">Reference proteome</keyword>
<accession>A0ABV6VXJ1</accession>
<feature type="compositionally biased region" description="Basic and acidic residues" evidence="1">
    <location>
        <begin position="44"/>
        <end position="62"/>
    </location>
</feature>
<keyword evidence="2" id="KW-0472">Membrane</keyword>
<evidence type="ECO:0000256" key="2">
    <source>
        <dbReference type="SAM" id="Phobius"/>
    </source>
</evidence>
<dbReference type="EMBL" id="JBHFAB010000012">
    <property type="protein sequence ID" value="MFC1418494.1"/>
    <property type="molecule type" value="Genomic_DNA"/>
</dbReference>
<protein>
    <submittedName>
        <fullName evidence="3">DUF6479 family protein</fullName>
    </submittedName>
</protein>
<evidence type="ECO:0000313" key="3">
    <source>
        <dbReference type="EMBL" id="MFC1418494.1"/>
    </source>
</evidence>
<keyword evidence="2" id="KW-1133">Transmembrane helix</keyword>
<gene>
    <name evidence="3" type="ORF">ACEZDE_17900</name>
</gene>
<reference evidence="3 4" key="1">
    <citation type="submission" date="2024-09" db="EMBL/GenBank/DDBJ databases">
        <authorList>
            <person name="Lee S.D."/>
        </authorList>
    </citation>
    <scope>NUCLEOTIDE SEQUENCE [LARGE SCALE GENOMIC DNA]</scope>
    <source>
        <strain evidence="3 4">N8-3</strain>
    </source>
</reference>
<dbReference type="InterPro" id="IPR045513">
    <property type="entry name" value="DUF6479"/>
</dbReference>
<comment type="caution">
    <text evidence="3">The sequence shown here is derived from an EMBL/GenBank/DDBJ whole genome shotgun (WGS) entry which is preliminary data.</text>
</comment>
<sequence length="89" mass="9247">MFLSISTAAGGSALTGAEAVTVGTVVGVVIIAVLILAFVLGSRRKEREPRPDPTPHSPERDAWSTPPSTPGHAPHGDATVPSHYVNLRP</sequence>
<dbReference type="Proteomes" id="UP001592531">
    <property type="component" value="Unassembled WGS sequence"/>
</dbReference>
<organism evidence="3 4">
    <name type="scientific">Streptacidiphilus cavernicola</name>
    <dbReference type="NCBI Taxonomy" id="3342716"/>
    <lineage>
        <taxon>Bacteria</taxon>
        <taxon>Bacillati</taxon>
        <taxon>Actinomycetota</taxon>
        <taxon>Actinomycetes</taxon>
        <taxon>Kitasatosporales</taxon>
        <taxon>Streptomycetaceae</taxon>
        <taxon>Streptacidiphilus</taxon>
    </lineage>
</organism>